<sequence length="59" mass="6946">MKLKNLVNAKTINHSDTTVIDKAWSFELSAELPAQKSIKWTIFIQLLRRHLRCDCNYKN</sequence>
<dbReference type="EMBL" id="BJJW01000004">
    <property type="protein sequence ID" value="GDZ83418.1"/>
    <property type="molecule type" value="Genomic_DNA"/>
</dbReference>
<organism evidence="1 2">
    <name type="scientific">Leuconostoc citreum</name>
    <dbReference type="NCBI Taxonomy" id="33964"/>
    <lineage>
        <taxon>Bacteria</taxon>
        <taxon>Bacillati</taxon>
        <taxon>Bacillota</taxon>
        <taxon>Bacilli</taxon>
        <taxon>Lactobacillales</taxon>
        <taxon>Lactobacillaceae</taxon>
        <taxon>Leuconostoc</taxon>
    </lineage>
</organism>
<reference evidence="1 2" key="1">
    <citation type="submission" date="2019-04" db="EMBL/GenBank/DDBJ databases">
        <title>A pseudo-fructophilic Leuconostoc citreum strain F192-5 isolated from peel of satsuma mandarin: the first report for isolation and characterization of strain-dependent fructophilic-like characteristics.</title>
        <authorList>
            <person name="Maeno S."/>
            <person name="Tanizawa Y."/>
            <person name="Kajikawa A."/>
            <person name="Kanesaki Y."/>
            <person name="Kubota E."/>
            <person name="Arita M."/>
            <person name="Leon D."/>
            <person name="Endo A."/>
        </authorList>
    </citation>
    <scope>NUCLEOTIDE SEQUENCE [LARGE SCALE GENOMIC DNA]</scope>
    <source>
        <strain evidence="1 2">F192-5</strain>
    </source>
</reference>
<comment type="caution">
    <text evidence="1">The sequence shown here is derived from an EMBL/GenBank/DDBJ whole genome shotgun (WGS) entry which is preliminary data.</text>
</comment>
<name>A0A5A5TYX7_LEUCI</name>
<dbReference type="AlphaFoldDB" id="A0A5A5TYX7"/>
<gene>
    <name evidence="1" type="ORF">LCIT_06600</name>
</gene>
<accession>A0A5A5TYX7</accession>
<proteinExistence type="predicted"/>
<evidence type="ECO:0000313" key="2">
    <source>
        <dbReference type="Proteomes" id="UP000323274"/>
    </source>
</evidence>
<protein>
    <submittedName>
        <fullName evidence="1">Uncharacterized protein</fullName>
    </submittedName>
</protein>
<dbReference type="Proteomes" id="UP000323274">
    <property type="component" value="Unassembled WGS sequence"/>
</dbReference>
<evidence type="ECO:0000313" key="1">
    <source>
        <dbReference type="EMBL" id="GDZ83418.1"/>
    </source>
</evidence>